<dbReference type="InterPro" id="IPR008333">
    <property type="entry name" value="Cbr1-like_FAD-bd_dom"/>
</dbReference>
<dbReference type="Gene3D" id="2.40.30.10">
    <property type="entry name" value="Translation factors"/>
    <property type="match status" value="1"/>
</dbReference>
<dbReference type="PROSITE" id="PS51384">
    <property type="entry name" value="FAD_FR"/>
    <property type="match status" value="1"/>
</dbReference>
<feature type="transmembrane region" description="Helical" evidence="2">
    <location>
        <begin position="298"/>
        <end position="319"/>
    </location>
</feature>
<gene>
    <name evidence="5" type="ORF">KK060_12510</name>
</gene>
<dbReference type="SUPFAM" id="SSF52343">
    <property type="entry name" value="Ferredoxin reductase-like, C-terminal NADP-linked domain"/>
    <property type="match status" value="1"/>
</dbReference>
<feature type="domain" description="Flavodoxin-like" evidence="3">
    <location>
        <begin position="341"/>
        <end position="480"/>
    </location>
</feature>
<dbReference type="InterPro" id="IPR008254">
    <property type="entry name" value="Flavodoxin/NO_synth"/>
</dbReference>
<dbReference type="Gene3D" id="3.40.50.360">
    <property type="match status" value="1"/>
</dbReference>
<dbReference type="InterPro" id="IPR001433">
    <property type="entry name" value="OxRdtase_FAD/NAD-bd"/>
</dbReference>
<dbReference type="Pfam" id="PF03929">
    <property type="entry name" value="PepSY_TM"/>
    <property type="match status" value="1"/>
</dbReference>
<feature type="transmembrane region" description="Helical" evidence="2">
    <location>
        <begin position="130"/>
        <end position="151"/>
    </location>
</feature>
<evidence type="ECO:0000256" key="2">
    <source>
        <dbReference type="SAM" id="Phobius"/>
    </source>
</evidence>
<dbReference type="Gene3D" id="3.40.50.80">
    <property type="entry name" value="Nucleotide-binding domain of ferredoxin-NADP reductase (FNR) module"/>
    <property type="match status" value="1"/>
</dbReference>
<comment type="caution">
    <text evidence="5">The sequence shown here is derived from an EMBL/GenBank/DDBJ whole genome shotgun (WGS) entry which is preliminary data.</text>
</comment>
<dbReference type="PROSITE" id="PS50902">
    <property type="entry name" value="FLAVODOXIN_LIKE"/>
    <property type="match status" value="1"/>
</dbReference>
<dbReference type="InterPro" id="IPR029039">
    <property type="entry name" value="Flavoprotein-like_sf"/>
</dbReference>
<dbReference type="EMBL" id="JAHESD010000025">
    <property type="protein sequence ID" value="MBT1704107.1"/>
    <property type="molecule type" value="Genomic_DNA"/>
</dbReference>
<feature type="transmembrane region" description="Helical" evidence="2">
    <location>
        <begin position="172"/>
        <end position="197"/>
    </location>
</feature>
<dbReference type="RefSeq" id="WP_254154068.1">
    <property type="nucleotide sequence ID" value="NZ_JAHESD010000025.1"/>
</dbReference>
<keyword evidence="1" id="KW-0285">Flavoprotein</keyword>
<protein>
    <submittedName>
        <fullName evidence="5">PepSY domain-containing protein</fullName>
    </submittedName>
</protein>
<accession>A0ABS5VTF2</accession>
<evidence type="ECO:0000313" key="6">
    <source>
        <dbReference type="Proteomes" id="UP000772618"/>
    </source>
</evidence>
<keyword evidence="6" id="KW-1185">Reference proteome</keyword>
<dbReference type="InterPro" id="IPR039261">
    <property type="entry name" value="FNR_nucleotide-bd"/>
</dbReference>
<name>A0ABS5VTF2_9BACT</name>
<dbReference type="Pfam" id="PF00175">
    <property type="entry name" value="NAD_binding_1"/>
    <property type="match status" value="1"/>
</dbReference>
<feature type="domain" description="FAD-binding FR-type" evidence="4">
    <location>
        <begin position="495"/>
        <end position="593"/>
    </location>
</feature>
<dbReference type="InterPro" id="IPR005625">
    <property type="entry name" value="PepSY-ass_TM"/>
</dbReference>
<dbReference type="Pfam" id="PF00258">
    <property type="entry name" value="Flavodoxin_1"/>
    <property type="match status" value="1"/>
</dbReference>
<evidence type="ECO:0000313" key="5">
    <source>
        <dbReference type="EMBL" id="MBT1704107.1"/>
    </source>
</evidence>
<sequence length="732" mass="81748">MTLSVWRYAHLALALFSFIFLALASVTGVILAVDAVRERASPYRADNIENISLTETLTVLRKAYPEITEISVDHNQHIVLQGVDANGDDVEAYINPRTGALSGKPEKKSDFIQWITALHRSLFLHEAGRFFIGLNAFLLMLISVSGIALIIQRQEGIRRFFSRIVKDDFAQYYHVVTGRLALIPIFIIALSGTYLSLVRFNLLPQPKINHEVETVASDSPSEKNIADFAVFSNTMLSEVRKIEFPFSDDPDEYYVLKLKDREMVIDQFTGNVLSNVQYPFTALLETLSLDLHTGRTSIVWAIVLAIASLNILFFIYSGFSMTVRRIATRITNKHKPHESEFILLVGSENGSTLRFANAIHQQLLANKRTSFLAELNNYAVFPKAKHLVVFTSTHGLGHAPSNANKLVSLLSKNTQTQSVYTSVVGFGSHAYPDFCGYARTVDEVLARQPWAEPLVTLHTVDDKSPLQFTQWVKAWNEKTGLSLTTAPALYNGVPEGLRKMHVLEKTMVASNDETFLLTLKPDRKTVFTSGDLLAIYPDNNGKERLYSISKSKGNIQLAVKLHPSGSGSRYLYDLNPGAVISARIVHNKGFHFPQPAPAVALIANGTGIAPFLGMVEQNKKKTEVHLYCGFRRRTELIQRYEGFADEYMQKQHLKTFNIAFSQEENHCYVMDLIKRDAKFFVNLLAVGGVVMICGSLAMLQDVEATLDQICIKRFGAGIATYKSSGQVVADCY</sequence>
<dbReference type="InterPro" id="IPR017927">
    <property type="entry name" value="FAD-bd_FR_type"/>
</dbReference>
<dbReference type="Proteomes" id="UP000772618">
    <property type="component" value="Unassembled WGS sequence"/>
</dbReference>
<dbReference type="InterPro" id="IPR017938">
    <property type="entry name" value="Riboflavin_synthase-like_b-brl"/>
</dbReference>
<keyword evidence="2" id="KW-0472">Membrane</keyword>
<reference evidence="5 6" key="1">
    <citation type="submission" date="2021-05" db="EMBL/GenBank/DDBJ databases">
        <title>A Polyphasic approach of four new species of the genus Ohtaekwangia: Ohtaekwangia histidinii sp. nov., Ohtaekwangia cretensis sp. nov., Ohtaekwangia indiensis sp. nov., Ohtaekwangia reichenbachii sp. nov. from diverse environment.</title>
        <authorList>
            <person name="Octaviana S."/>
        </authorList>
    </citation>
    <scope>NUCLEOTIDE SEQUENCE [LARGE SCALE GENOMIC DNA]</scope>
    <source>
        <strain evidence="5 6">PWU20</strain>
    </source>
</reference>
<feature type="transmembrane region" description="Helical" evidence="2">
    <location>
        <begin position="679"/>
        <end position="699"/>
    </location>
</feature>
<dbReference type="Pfam" id="PF00970">
    <property type="entry name" value="FAD_binding_6"/>
    <property type="match status" value="1"/>
</dbReference>
<proteinExistence type="predicted"/>
<evidence type="ECO:0000259" key="4">
    <source>
        <dbReference type="PROSITE" id="PS51384"/>
    </source>
</evidence>
<dbReference type="SUPFAM" id="SSF52218">
    <property type="entry name" value="Flavoproteins"/>
    <property type="match status" value="1"/>
</dbReference>
<evidence type="ECO:0000256" key="1">
    <source>
        <dbReference type="ARBA" id="ARBA00022630"/>
    </source>
</evidence>
<evidence type="ECO:0000259" key="3">
    <source>
        <dbReference type="PROSITE" id="PS50902"/>
    </source>
</evidence>
<dbReference type="PANTHER" id="PTHR19384">
    <property type="entry name" value="NITRIC OXIDE SYNTHASE-RELATED"/>
    <property type="match status" value="1"/>
</dbReference>
<keyword evidence="2" id="KW-1133">Transmembrane helix</keyword>
<dbReference type="SUPFAM" id="SSF63380">
    <property type="entry name" value="Riboflavin synthase domain-like"/>
    <property type="match status" value="1"/>
</dbReference>
<organism evidence="5 6">
    <name type="scientific">Chryseosolibacter indicus</name>
    <dbReference type="NCBI Taxonomy" id="2782351"/>
    <lineage>
        <taxon>Bacteria</taxon>
        <taxon>Pseudomonadati</taxon>
        <taxon>Bacteroidota</taxon>
        <taxon>Cytophagia</taxon>
        <taxon>Cytophagales</taxon>
        <taxon>Chryseotaleaceae</taxon>
        <taxon>Chryseosolibacter</taxon>
    </lineage>
</organism>
<keyword evidence="2" id="KW-0812">Transmembrane</keyword>